<dbReference type="EMBL" id="UETC01000001">
    <property type="protein sequence ID" value="SSA38704.1"/>
    <property type="molecule type" value="Genomic_DNA"/>
</dbReference>
<dbReference type="RefSeq" id="WP_109562984.1">
    <property type="nucleotide sequence ID" value="NZ_QGDJ01000001.1"/>
</dbReference>
<sequence length="94" mass="10054">MWRLFPLLLAACGMPHPMDGLAFSGSAEANGHSYRINWNRSDAQATRTNPVWRPGLADVTRGAILATEEVTGCTVVPGTAVGDVALLRMRLDCG</sequence>
<evidence type="ECO:0000313" key="3">
    <source>
        <dbReference type="Proteomes" id="UP000245839"/>
    </source>
</evidence>
<accession>A0A2Y9A2N6</accession>
<gene>
    <name evidence="1" type="ORF">BCF38_101839</name>
    <name evidence="2" type="ORF">SAMN05421539_101839</name>
</gene>
<dbReference type="Proteomes" id="UP000251571">
    <property type="component" value="Unassembled WGS sequence"/>
</dbReference>
<protein>
    <submittedName>
        <fullName evidence="2">Uncharacterized protein</fullName>
    </submittedName>
</protein>
<dbReference type="Proteomes" id="UP000245839">
    <property type="component" value="Unassembled WGS sequence"/>
</dbReference>
<reference evidence="2 4" key="1">
    <citation type="submission" date="2016-10" db="EMBL/GenBank/DDBJ databases">
        <authorList>
            <person name="Cai Z."/>
        </authorList>
    </citation>
    <scope>NUCLEOTIDE SEQUENCE [LARGE SCALE GENOMIC DNA]</scope>
    <source>
        <strain evidence="2 4">DSM 25227</strain>
    </source>
</reference>
<proteinExistence type="predicted"/>
<keyword evidence="3" id="KW-1185">Reference proteome</keyword>
<evidence type="ECO:0000313" key="4">
    <source>
        <dbReference type="Proteomes" id="UP000251571"/>
    </source>
</evidence>
<evidence type="ECO:0000313" key="1">
    <source>
        <dbReference type="EMBL" id="PWJ22426.1"/>
    </source>
</evidence>
<name>A0A2Y9A2N6_9RHOB</name>
<dbReference type="EMBL" id="QGDJ01000001">
    <property type="protein sequence ID" value="PWJ22426.1"/>
    <property type="molecule type" value="Genomic_DNA"/>
</dbReference>
<evidence type="ECO:0000313" key="2">
    <source>
        <dbReference type="EMBL" id="SSA38704.1"/>
    </source>
</evidence>
<organism evidence="2 4">
    <name type="scientific">Jannaschia seohaensis</name>
    <dbReference type="NCBI Taxonomy" id="475081"/>
    <lineage>
        <taxon>Bacteria</taxon>
        <taxon>Pseudomonadati</taxon>
        <taxon>Pseudomonadota</taxon>
        <taxon>Alphaproteobacteria</taxon>
        <taxon>Rhodobacterales</taxon>
        <taxon>Roseobacteraceae</taxon>
        <taxon>Jannaschia</taxon>
    </lineage>
</organism>
<reference evidence="1 3" key="2">
    <citation type="submission" date="2018-03" db="EMBL/GenBank/DDBJ databases">
        <title>Genomic Encyclopedia of Archaeal and Bacterial Type Strains, Phase II (KMG-II): from individual species to whole genera.</title>
        <authorList>
            <person name="Goeker M."/>
        </authorList>
    </citation>
    <scope>NUCLEOTIDE SEQUENCE [LARGE SCALE GENOMIC DNA]</scope>
    <source>
        <strain evidence="1 3">DSM 25227</strain>
    </source>
</reference>
<dbReference type="AlphaFoldDB" id="A0A2Y9A2N6"/>
<dbReference type="OrthoDB" id="7864349at2"/>